<feature type="transmembrane region" description="Helical" evidence="1">
    <location>
        <begin position="61"/>
        <end position="81"/>
    </location>
</feature>
<organism evidence="2 3">
    <name type="scientific">Perca flavescens</name>
    <name type="common">American yellow perch</name>
    <name type="synonym">Morone flavescens</name>
    <dbReference type="NCBI Taxonomy" id="8167"/>
    <lineage>
        <taxon>Eukaryota</taxon>
        <taxon>Metazoa</taxon>
        <taxon>Chordata</taxon>
        <taxon>Craniata</taxon>
        <taxon>Vertebrata</taxon>
        <taxon>Euteleostomi</taxon>
        <taxon>Actinopterygii</taxon>
        <taxon>Neopterygii</taxon>
        <taxon>Teleostei</taxon>
        <taxon>Neoteleostei</taxon>
        <taxon>Acanthomorphata</taxon>
        <taxon>Eupercaria</taxon>
        <taxon>Perciformes</taxon>
        <taxon>Percoidei</taxon>
        <taxon>Percidae</taxon>
        <taxon>Percinae</taxon>
        <taxon>Perca</taxon>
    </lineage>
</organism>
<feature type="transmembrane region" description="Helical" evidence="1">
    <location>
        <begin position="21"/>
        <end position="41"/>
    </location>
</feature>
<evidence type="ECO:0000313" key="3">
    <source>
        <dbReference type="Proteomes" id="UP000295070"/>
    </source>
</evidence>
<dbReference type="Pfam" id="PF14986">
    <property type="entry name" value="DUF4514"/>
    <property type="match status" value="1"/>
</dbReference>
<proteinExistence type="predicted"/>
<comment type="caution">
    <text evidence="2">The sequence shown here is derived from an EMBL/GenBank/DDBJ whole genome shotgun (WGS) entry which is preliminary data.</text>
</comment>
<dbReference type="Proteomes" id="UP000295070">
    <property type="component" value="Chromosome 21"/>
</dbReference>
<gene>
    <name evidence="2" type="ORF">EPR50_G00217160</name>
</gene>
<accession>A0A484C9D8</accession>
<keyword evidence="1" id="KW-0472">Membrane</keyword>
<name>A0A484C9D8_PERFV</name>
<keyword evidence="3" id="KW-1185">Reference proteome</keyword>
<evidence type="ECO:0008006" key="4">
    <source>
        <dbReference type="Google" id="ProtNLM"/>
    </source>
</evidence>
<protein>
    <recommendedName>
        <fullName evidence="4">Transmembrane protein 273</fullName>
    </recommendedName>
</protein>
<dbReference type="AlphaFoldDB" id="A0A484C9D8"/>
<dbReference type="EMBL" id="SCKG01000021">
    <property type="protein sequence ID" value="TDG98277.1"/>
    <property type="molecule type" value="Genomic_DNA"/>
</dbReference>
<dbReference type="PANTHER" id="PTHR37857:SF1">
    <property type="entry name" value="TRANSMEMBRANE PROTEIN 273"/>
    <property type="match status" value="1"/>
</dbReference>
<sequence length="147" mass="15883">MKKDSQHFKKSVNCTETPHEMIAFQMCGGCLSAVIRAVLITECLLTSVRGDGADSTEKLEIKYALIGGGIGLFLAAGFIIFKFCLIRKHVRDYNTDGSRKTPLETQMLHLGPPSQPEHPVAAVSDAIINVGHSDLQDDVNPANMATG</sequence>
<dbReference type="PANTHER" id="PTHR37857">
    <property type="entry name" value="TRANSMEMBRANE PROTEIN 273"/>
    <property type="match status" value="1"/>
</dbReference>
<dbReference type="InterPro" id="IPR029395">
    <property type="entry name" value="DUF4514"/>
</dbReference>
<keyword evidence="1" id="KW-0812">Transmembrane</keyword>
<keyword evidence="1" id="KW-1133">Transmembrane helix</keyword>
<evidence type="ECO:0000256" key="1">
    <source>
        <dbReference type="SAM" id="Phobius"/>
    </source>
</evidence>
<evidence type="ECO:0000313" key="2">
    <source>
        <dbReference type="EMBL" id="TDG98277.1"/>
    </source>
</evidence>
<reference evidence="2 3" key="1">
    <citation type="submission" date="2019-01" db="EMBL/GenBank/DDBJ databases">
        <title>A chromosome-scale genome assembly of the yellow perch, Perca flavescens.</title>
        <authorList>
            <person name="Feron R."/>
            <person name="Morvezen R."/>
            <person name="Bestin A."/>
            <person name="Haffray P."/>
            <person name="Klopp C."/>
            <person name="Zahm M."/>
            <person name="Cabau C."/>
            <person name="Roques C."/>
            <person name="Donnadieu C."/>
            <person name="Bouchez O."/>
            <person name="Christie M."/>
            <person name="Larson W."/>
            <person name="Guiguen Y."/>
        </authorList>
    </citation>
    <scope>NUCLEOTIDE SEQUENCE [LARGE SCALE GENOMIC DNA]</scope>
    <source>
        <strain evidence="2">YP-PL-M2</strain>
        <tissue evidence="2">Blood</tissue>
    </source>
</reference>